<evidence type="ECO:0008006" key="3">
    <source>
        <dbReference type="Google" id="ProtNLM"/>
    </source>
</evidence>
<gene>
    <name evidence="1" type="ORF">MTR66_05995</name>
</gene>
<dbReference type="Proteomes" id="UP001202281">
    <property type="component" value="Unassembled WGS sequence"/>
</dbReference>
<reference evidence="1 2" key="1">
    <citation type="submission" date="2022-04" db="EMBL/GenBank/DDBJ databases">
        <title>Identification of a novel bacterium isolated from mangrove sediments.</title>
        <authorList>
            <person name="Pan X."/>
        </authorList>
    </citation>
    <scope>NUCLEOTIDE SEQUENCE [LARGE SCALE GENOMIC DNA]</scope>
    <source>
        <strain evidence="1 2">B2638</strain>
    </source>
</reference>
<accession>A0ABT0BN07</accession>
<evidence type="ECO:0000313" key="2">
    <source>
        <dbReference type="Proteomes" id="UP001202281"/>
    </source>
</evidence>
<dbReference type="EMBL" id="JALHLG010000005">
    <property type="protein sequence ID" value="MCJ2186368.1"/>
    <property type="molecule type" value="Genomic_DNA"/>
</dbReference>
<dbReference type="RefSeq" id="WP_243918722.1">
    <property type="nucleotide sequence ID" value="NZ_JALHLG010000005.1"/>
</dbReference>
<comment type="caution">
    <text evidence="1">The sequence shown here is derived from an EMBL/GenBank/DDBJ whole genome shotgun (WGS) entry which is preliminary data.</text>
</comment>
<protein>
    <recommendedName>
        <fullName evidence="3">Acyl-protein synthetase LuxE</fullName>
    </recommendedName>
</protein>
<keyword evidence="2" id="KW-1185">Reference proteome</keyword>
<sequence>MQVGAAADKLMALAAKPDRFTFSHDELRETQVAALDERFQERKDQIKLLSLRACDAGITKIGQIADVVPVLFPHTAYKSYPESYLMDERWDRLTKWLGTISPYPIEGVSLENIEGIDDWIGRLAAKGHFISCSSGTTGKSAMLIASQKDMDWSKIDTVNVFSWGSGVKPAQDRLIVGCAPVATVPKNATIAQAQYEAFANPDWPRWTYPVPPITVGSLTTMVVMRKKIAEGTARPDEIAAFEETSAMRAKAIEDAIPATAQFIIESRHRKLQLSGLWSGLWQVAKAVRDAGYGREDFDPDNSIYVGGGLKRAQLPADYQEYVFETFNIPADRHFQNYSMQELNSGMPRCREGGRYHVPPWMVPVLLDKSGDAALDHTNGEREGRAAFFDLSLDGRWGGVITGDRISLDFSPCKCGNHGPSVRDNIVRYADLEGDDKIGCAGTVDAYVRGVA</sequence>
<proteinExistence type="predicted"/>
<evidence type="ECO:0000313" key="1">
    <source>
        <dbReference type="EMBL" id="MCJ2186368.1"/>
    </source>
</evidence>
<organism evidence="1 2">
    <name type="scientific">Novosphingobium beihaiensis</name>
    <dbReference type="NCBI Taxonomy" id="2930389"/>
    <lineage>
        <taxon>Bacteria</taxon>
        <taxon>Pseudomonadati</taxon>
        <taxon>Pseudomonadota</taxon>
        <taxon>Alphaproteobacteria</taxon>
        <taxon>Sphingomonadales</taxon>
        <taxon>Sphingomonadaceae</taxon>
        <taxon>Novosphingobium</taxon>
    </lineage>
</organism>
<name>A0ABT0BN07_9SPHN</name>